<keyword evidence="7" id="KW-1133">Transmembrane helix</keyword>
<evidence type="ECO:0000313" key="11">
    <source>
        <dbReference type="Proteomes" id="UP001152747"/>
    </source>
</evidence>
<feature type="compositionally biased region" description="Basic and acidic residues" evidence="6">
    <location>
        <begin position="2047"/>
        <end position="2056"/>
    </location>
</feature>
<comment type="caution">
    <text evidence="10">The sequence shown here is derived from an EMBL/GenBank/DDBJ whole genome shotgun (WGS) entry which is preliminary data.</text>
</comment>
<feature type="signal peptide" evidence="8">
    <location>
        <begin position="1"/>
        <end position="22"/>
    </location>
</feature>
<feature type="transmembrane region" description="Helical" evidence="7">
    <location>
        <begin position="2900"/>
        <end position="2923"/>
    </location>
</feature>
<feature type="compositionally biased region" description="Polar residues" evidence="6">
    <location>
        <begin position="1905"/>
        <end position="1916"/>
    </location>
</feature>
<evidence type="ECO:0000256" key="4">
    <source>
        <dbReference type="ARBA" id="ARBA00023180"/>
    </source>
</evidence>
<dbReference type="Pfam" id="PF00530">
    <property type="entry name" value="SRCR"/>
    <property type="match status" value="3"/>
</dbReference>
<keyword evidence="7" id="KW-0812">Transmembrane</keyword>
<organism evidence="10 11">
    <name type="scientific">Caenorhabditis angaria</name>
    <dbReference type="NCBI Taxonomy" id="860376"/>
    <lineage>
        <taxon>Eukaryota</taxon>
        <taxon>Metazoa</taxon>
        <taxon>Ecdysozoa</taxon>
        <taxon>Nematoda</taxon>
        <taxon>Chromadorea</taxon>
        <taxon>Rhabditida</taxon>
        <taxon>Rhabditina</taxon>
        <taxon>Rhabditomorpha</taxon>
        <taxon>Rhabditoidea</taxon>
        <taxon>Rhabditidae</taxon>
        <taxon>Peloderinae</taxon>
        <taxon>Caenorhabditis</taxon>
    </lineage>
</organism>
<feature type="chain" id="PRO_5040228958" description="SRCR domain-containing protein" evidence="8">
    <location>
        <begin position="23"/>
        <end position="3093"/>
    </location>
</feature>
<feature type="region of interest" description="Disordered" evidence="6">
    <location>
        <begin position="1894"/>
        <end position="2060"/>
    </location>
</feature>
<dbReference type="OrthoDB" id="5857313at2759"/>
<dbReference type="SUPFAM" id="SSF56487">
    <property type="entry name" value="SRCR-like"/>
    <property type="match status" value="3"/>
</dbReference>
<dbReference type="InterPro" id="IPR012334">
    <property type="entry name" value="Pectin_lyas_fold"/>
</dbReference>
<evidence type="ECO:0000256" key="2">
    <source>
        <dbReference type="ARBA" id="ARBA00022737"/>
    </source>
</evidence>
<evidence type="ECO:0000256" key="3">
    <source>
        <dbReference type="ARBA" id="ARBA00023157"/>
    </source>
</evidence>
<dbReference type="EMBL" id="CANHGI010000005">
    <property type="protein sequence ID" value="CAI5450100.1"/>
    <property type="molecule type" value="Genomic_DNA"/>
</dbReference>
<evidence type="ECO:0000256" key="1">
    <source>
        <dbReference type="ARBA" id="ARBA00022729"/>
    </source>
</evidence>
<keyword evidence="4" id="KW-0325">Glycoprotein</keyword>
<evidence type="ECO:0000256" key="8">
    <source>
        <dbReference type="SAM" id="SignalP"/>
    </source>
</evidence>
<dbReference type="PANTHER" id="PTHR47653">
    <property type="entry name" value="PROTEIN BARK BEETLE"/>
    <property type="match status" value="1"/>
</dbReference>
<evidence type="ECO:0000256" key="7">
    <source>
        <dbReference type="SAM" id="Phobius"/>
    </source>
</evidence>
<feature type="region of interest" description="Disordered" evidence="6">
    <location>
        <begin position="3032"/>
        <end position="3093"/>
    </location>
</feature>
<feature type="domain" description="SRCR" evidence="9">
    <location>
        <begin position="133"/>
        <end position="240"/>
    </location>
</feature>
<evidence type="ECO:0000313" key="10">
    <source>
        <dbReference type="EMBL" id="CAI5450100.1"/>
    </source>
</evidence>
<sequence length="3093" mass="350206">MSRKCLVILIYLLLLEFRQLAGQIGQPGQAPGQVPLSPGYQQPLEPIKNILQGSYANNITLYYRNSPYRVQGGDLTVEYGVTMEIETGTRIYFDTGTGLIVKGTLRAVGNQFAHIEMLPYQQQINYDSEMPKFRLVDGPTVRQGRLQAQFRDRWRSVCTMVTNWTAIDTGVACRSMGYSDGGFWKWFRRNNDTYPFVMPQPDCHHGAQNLWDCPAFSNPDTIRLSENLCQGEDDIGIYCWGPPSFTGWARHWKGVQIYDSPFHYVHSDPDMVAVHKQSNSRLEFVDILYAGYDGVTRNTTSALYIQGVAPIMNGLRIEHSARDGLQLYDVTGPVLIANSTFSFNRGRGVMVDNTTDGRVYLNNSRIDGNWGDGVWYKQKRGVNLMTYGIRERRSIGGKVAEDRPRIDMCQEHHVPKDQFFPHLIVATLRNKTFLDPAQPTPCWMSISLPPRLPYTYSLQWLYISDRNEAETTRTSIVICDAEENACGVERLRVPIRSGVYPQSVALKSSGVPLYIALEHTLPDAQPGYVQADINILFNIHASVIDKAYYGLNVSTCIINDNIGNGIAAYDIRERTALTNVTLDANQGYAGFYVKDGAADIWVNETRILRNWGDGMNVSYAGGAVMVNGTRIEKNRWRGAAFHFNQTIPFFPVHQEIVFKGRPSNNMFYLPTTVSGNEWGGILAPGRAQDPHQLGRIQPKSLPPGTRDLLMSRSLGSQDICGCHRQQDRGKSGAVISSNQFLNNNDTALYIRNAQWPELSALPADVTISKNAFKFNHAKYIISLGLNEDAPNQGLIFNQQNEIRANQVFDPFPNLPPRSTPYAALVVSSSNVRIHRNCFKNEHARFEIGTELEEHAKIIDARENNWGSPVIAEFIDKVFDQFNRYSLARIDIDPFMAVCNQRVPHITPQNEVFRKFRKDSEAKRLGGMIYENHDLMRGRYEVVEDLQVVPGAKLTIASGSVLEFQHGIGMLVQGDLIRNEFESDDQVIFTSAPFSLMSRTNIRLVDPDGNDQVTEGRLEVYLDNQWGTVCNRSWTPELTILACNQLGLIADVQYFENWRIFPTAGDLPMIMDNIRCEENEIDITRCRHDGVERNCAAGCRSSEVVGLRCLEPRWAGVRYSLLANPPTVTGQTTMDNWLIEKAGLFNFRTSEFCAAFSIDWNYHTFNRLEIRNNFWDGMDIIYNDLIKKPAIRHSKIINNRRNGIHIRSAGITIENVTISENGQSGMRYNPKISSLGQNDIVTWLDMTEQPELEANNIFEIPNRDLDFIEVLESNLNQRKFLVAKSNLDCPENPKDLCVYNLMIRASGFEYGMSSKMAVQIVNPASNVSDEDAVFTEVSTGKTWSVRKDQVEFPIVSTRNEMRMRYTRSYGTPKLVILILFLDTQEYLDRFIHIYKSRIDNNQYGISTVHYSNLTFSDGSLSNRWQNEKIWMQKVNFTRNSEAVIWINSPQFQVLPNTPTCEIFYHLDNCSIIENTGPIIEYHKDLFASANVFKWNLWSNTFANNSRSGISVQLPDSYDILARPKMSHEFLMTENRFETNHDFKILVEGYYAFLNISSNNFTSNLAPRNFGILELRGMEKKLIFERNRFFENFGNWMLKIDTTSQYLQDPLEIPGFVRYNYLEKNRFLEPSRNVEYVDMWPRSYAVGIFGSQKINIHFNRFQNILMDFELVSGCKYSTVYDTMNVTYNWWGTGNEATIAQRIFDFDDWNIFMLTKWSPFYVTNDLFINFWWKPLVDGQLAEAGPYVEPTISDLKGRVYEDKNMTLIEERWYNFPHYYRPFRPYFIFRDVTIMPGATLYIQPGVEVHIWPNVRILVLGNLIADGTYWQPIRFKPVNTTELAEFKGRITTEYRKRRKREAAPDFGYVLDAPEASPELVEPSKSFDEFFGSSGSSRGLIRSFRGSVEPPGTSQEHTESSPGSHRLPRASESAPEALHSPGTSRRLLGSSESAPGHPESSPGSQEPPGHPGASPESLHPPGTSRGSRQPSGQLGTSRGSRQPSGRPGTSRGLLEDSQERPGAPGASPEALHPPGTSRGSQEPPEPPRSPRSHRSTDRSRPDSIYRQFPTLHRDDPYYQRFSISLNLTNPADPRAGWLQIYNSTTGEIVPSCDQQFTIRNAQVVCRELGFDTMNVYHWVTPRWDYKPELRILKTYMEPRECRGDEERLDRCNLRLSGNLSLWQCKTSEFFNYIYCGKARSLRKEYIGNWGGVAFGDATLEGARTPETSLLRNVEIVGGGAGHNDSWASGGLQIFHRSPILDRVNVTNSSMAGVQIFAPRNKIVMANLNVTDNLGQGVNIMTAFVQAPNAQQETMRRPLTLPYYTQGMLDMCAAQKSITVKNRIMLYYKYDSVPVDCVKIFRAVSGRPIAFRLIQYHLYSSPTDLGRSDVLQIFGADTFTGTSKLAEFRQDPSRSSDPSKPVSSETLAIHLRATAADGIYGFIAEVSALPSTPEAENVAEVVIRNSRIDRNDRGAIEYSNCGEMSPPLVIEDSSMSFNGIHLFGNISTSSQAVQLNLHNTLGGLYISATSSSPVARLQALVKNCLFAYNSNSTTIALAGNNYQVVTFLNNIISHNYALFHDTVVCHDVAINMTKNTVFENVGLHTVDLRGNSRTTSDKNVFQYNHFYENLALGHGHQYVEMYGYQPMRENNEFLNRPRRRKRQVLTQQGISFDWWTHVDNETTRYRSTIVAGSPMDVFHFNTFNDPKNDYELTSSKQSQYEIGTSLDARNNYWGYPGTIGVASGKIRDQEDYPYLSRVNYSPVLESNTSLVEGDCPAGWFQAGHQEFKSCFLYVAAAVTYQHAVEYCEELDAFVPYLRADDVRQKQLAMRIDEMGRAFITDAERIAAYGVDDDVNVWISSVHVPSIQCGRLSARTNRIGTVNCNLLLPFVCEKGTQPYSEPILWRNGMVISIVIAGISLFLLILLLICWWIKSRSRRSESHVVRQASMKLQKKHQASTIYEATHESAHASLASRSRSSAHYTRRSPTETVSTYADMRKPYAETSNYTYAGYGSSAGSSNPYSEISETTVKMRDDLRSCSTCTVDSGSERTSTATDMSASSYSTTSISTVQNHPIPPIRRSNHQNPPSTSTRRSYHVIETSM</sequence>
<dbReference type="GO" id="GO:0016020">
    <property type="term" value="C:membrane"/>
    <property type="evidence" value="ECO:0007669"/>
    <property type="project" value="InterPro"/>
</dbReference>
<evidence type="ECO:0000256" key="6">
    <source>
        <dbReference type="SAM" id="MobiDB-lite"/>
    </source>
</evidence>
<keyword evidence="11" id="KW-1185">Reference proteome</keyword>
<feature type="disulfide bond" evidence="5">
    <location>
        <begin position="203"/>
        <end position="213"/>
    </location>
</feature>
<dbReference type="PANTHER" id="PTHR47653:SF1">
    <property type="entry name" value="DELETED IN MALIGNANT BRAIN TUMORS 1 PROTEIN"/>
    <property type="match status" value="1"/>
</dbReference>
<feature type="disulfide bond" evidence="5">
    <location>
        <begin position="2154"/>
        <end position="2164"/>
    </location>
</feature>
<dbReference type="InterPro" id="IPR011050">
    <property type="entry name" value="Pectin_lyase_fold/virulence"/>
</dbReference>
<feature type="compositionally biased region" description="Low complexity" evidence="6">
    <location>
        <begin position="1948"/>
        <end position="1960"/>
    </location>
</feature>
<keyword evidence="1 8" id="KW-0732">Signal</keyword>
<dbReference type="PROSITE" id="PS50287">
    <property type="entry name" value="SRCR_2"/>
    <property type="match status" value="3"/>
</dbReference>
<feature type="compositionally biased region" description="Low complexity" evidence="6">
    <location>
        <begin position="3042"/>
        <end position="3060"/>
    </location>
</feature>
<feature type="compositionally biased region" description="Polar residues" evidence="6">
    <location>
        <begin position="1977"/>
        <end position="1996"/>
    </location>
</feature>
<keyword evidence="2" id="KW-0677">Repeat</keyword>
<evidence type="ECO:0000256" key="5">
    <source>
        <dbReference type="PROSITE-ProRule" id="PRU00196"/>
    </source>
</evidence>
<feature type="compositionally biased region" description="Polar residues" evidence="6">
    <location>
        <begin position="3032"/>
        <end position="3041"/>
    </location>
</feature>
<protein>
    <recommendedName>
        <fullName evidence="9">SRCR domain-containing protein</fullName>
    </recommendedName>
</protein>
<dbReference type="InterPro" id="IPR016187">
    <property type="entry name" value="CTDL_fold"/>
</dbReference>
<feature type="disulfide bond" evidence="5">
    <location>
        <begin position="1075"/>
        <end position="1085"/>
    </location>
</feature>
<dbReference type="Gene3D" id="2.160.20.10">
    <property type="entry name" value="Single-stranded right-handed beta-helix, Pectin lyase-like"/>
    <property type="match status" value="2"/>
</dbReference>
<dbReference type="SMART" id="SM00202">
    <property type="entry name" value="SR"/>
    <property type="match status" value="3"/>
</dbReference>
<dbReference type="InterPro" id="IPR036772">
    <property type="entry name" value="SRCR-like_dom_sf"/>
</dbReference>
<proteinExistence type="predicted"/>
<name>A0A9P1N3K5_9PELO</name>
<dbReference type="Proteomes" id="UP001152747">
    <property type="component" value="Unassembled WGS sequence"/>
</dbReference>
<dbReference type="PROSITE" id="PS00420">
    <property type="entry name" value="SRCR_1"/>
    <property type="match status" value="1"/>
</dbReference>
<reference evidence="10" key="1">
    <citation type="submission" date="2022-11" db="EMBL/GenBank/DDBJ databases">
        <authorList>
            <person name="Kikuchi T."/>
        </authorList>
    </citation>
    <scope>NUCLEOTIDE SEQUENCE</scope>
    <source>
        <strain evidence="10">PS1010</strain>
    </source>
</reference>
<evidence type="ECO:0000259" key="9">
    <source>
        <dbReference type="PROSITE" id="PS50287"/>
    </source>
</evidence>
<feature type="compositionally biased region" description="Polar residues" evidence="6">
    <location>
        <begin position="3074"/>
        <end position="3083"/>
    </location>
</feature>
<dbReference type="InterPro" id="IPR053243">
    <property type="entry name" value="SJ_maturation_regulator"/>
</dbReference>
<feature type="domain" description="SRCR" evidence="9">
    <location>
        <begin position="1001"/>
        <end position="1109"/>
    </location>
</feature>
<gene>
    <name evidence="10" type="ORF">CAMP_LOCUS12737</name>
</gene>
<dbReference type="InterPro" id="IPR006626">
    <property type="entry name" value="PbH1"/>
</dbReference>
<keyword evidence="7" id="KW-0472">Membrane</keyword>
<dbReference type="InterPro" id="IPR001190">
    <property type="entry name" value="SRCR"/>
</dbReference>
<dbReference type="GO" id="GO:0045217">
    <property type="term" value="P:cell-cell junction maintenance"/>
    <property type="evidence" value="ECO:0007669"/>
    <property type="project" value="TreeGrafter"/>
</dbReference>
<dbReference type="SMART" id="SM00710">
    <property type="entry name" value="PbH1"/>
    <property type="match status" value="18"/>
</dbReference>
<feature type="domain" description="SRCR" evidence="9">
    <location>
        <begin position="2078"/>
        <end position="2189"/>
    </location>
</feature>
<dbReference type="Gene3D" id="3.10.250.10">
    <property type="entry name" value="SRCR-like domain"/>
    <property type="match status" value="3"/>
</dbReference>
<dbReference type="SUPFAM" id="SSF51126">
    <property type="entry name" value="Pectin lyase-like"/>
    <property type="match status" value="3"/>
</dbReference>
<dbReference type="SUPFAM" id="SSF56436">
    <property type="entry name" value="C-type lectin-like"/>
    <property type="match status" value="1"/>
</dbReference>
<accession>A0A9P1N3K5</accession>
<comment type="caution">
    <text evidence="5">Lacks conserved residue(s) required for the propagation of feature annotation.</text>
</comment>
<keyword evidence="3 5" id="KW-1015">Disulfide bond</keyword>